<dbReference type="GO" id="GO:0019288">
    <property type="term" value="P:isopentenyl diphosphate biosynthetic process, methylerythritol 4-phosphate pathway"/>
    <property type="evidence" value="ECO:0007669"/>
    <property type="project" value="UniProtKB-UniRule"/>
</dbReference>
<dbReference type="Pfam" id="PF00288">
    <property type="entry name" value="GHMP_kinases_N"/>
    <property type="match status" value="1"/>
</dbReference>
<feature type="active site" evidence="10">
    <location>
        <position position="143"/>
    </location>
</feature>
<feature type="active site" evidence="10">
    <location>
        <position position="18"/>
    </location>
</feature>
<organism evidence="13 14">
    <name type="scientific">Halomonas daqiaonensis</name>
    <dbReference type="NCBI Taxonomy" id="650850"/>
    <lineage>
        <taxon>Bacteria</taxon>
        <taxon>Pseudomonadati</taxon>
        <taxon>Pseudomonadota</taxon>
        <taxon>Gammaproteobacteria</taxon>
        <taxon>Oceanospirillales</taxon>
        <taxon>Halomonadaceae</taxon>
        <taxon>Halomonas</taxon>
    </lineage>
</organism>
<keyword evidence="14" id="KW-1185">Reference proteome</keyword>
<evidence type="ECO:0000256" key="1">
    <source>
        <dbReference type="ARBA" id="ARBA00009684"/>
    </source>
</evidence>
<dbReference type="InterPro" id="IPR013750">
    <property type="entry name" value="GHMP_kinase_C_dom"/>
</dbReference>
<keyword evidence="4 10" id="KW-0808">Transferase</keyword>
<dbReference type="PANTHER" id="PTHR43527:SF2">
    <property type="entry name" value="4-DIPHOSPHOCYTIDYL-2-C-METHYL-D-ERYTHRITOL KINASE, CHLOROPLASTIC"/>
    <property type="match status" value="1"/>
</dbReference>
<dbReference type="InterPro" id="IPR006204">
    <property type="entry name" value="GHMP_kinase_N_dom"/>
</dbReference>
<dbReference type="PIRSF" id="PIRSF010376">
    <property type="entry name" value="IspE"/>
    <property type="match status" value="1"/>
</dbReference>
<protein>
    <recommendedName>
        <fullName evidence="3 10">4-diphosphocytidyl-2-C-methyl-D-erythritol kinase</fullName>
        <shortName evidence="10">CMK</shortName>
        <ecNumber evidence="2 10">2.7.1.148</ecNumber>
    </recommendedName>
    <alternativeName>
        <fullName evidence="9 10">4-(cytidine-5'-diphospho)-2-C-methyl-D-erythritol kinase</fullName>
    </alternativeName>
</protein>
<dbReference type="GO" id="GO:0050515">
    <property type="term" value="F:4-(cytidine 5'-diphospho)-2-C-methyl-D-erythritol kinase activity"/>
    <property type="evidence" value="ECO:0007669"/>
    <property type="project" value="UniProtKB-UniRule"/>
</dbReference>
<dbReference type="Gene3D" id="3.30.70.890">
    <property type="entry name" value="GHMP kinase, C-terminal domain"/>
    <property type="match status" value="1"/>
</dbReference>
<dbReference type="UniPathway" id="UPA00056">
    <property type="reaction ID" value="UER00094"/>
</dbReference>
<dbReference type="HAMAP" id="MF_00061">
    <property type="entry name" value="IspE"/>
    <property type="match status" value="1"/>
</dbReference>
<keyword evidence="6 10" id="KW-0418">Kinase</keyword>
<accession>A0A1H7I8K6</accession>
<evidence type="ECO:0000256" key="9">
    <source>
        <dbReference type="ARBA" id="ARBA00032554"/>
    </source>
</evidence>
<keyword evidence="5 10" id="KW-0547">Nucleotide-binding</keyword>
<evidence type="ECO:0000256" key="4">
    <source>
        <dbReference type="ARBA" id="ARBA00022679"/>
    </source>
</evidence>
<dbReference type="EMBL" id="FOBC01000003">
    <property type="protein sequence ID" value="SEK57830.1"/>
    <property type="molecule type" value="Genomic_DNA"/>
</dbReference>
<sequence>MPSTIPLGEALVLPAPAKLNRMLHIIRRRPDGYHELQTLFQFLDVGDTLTLRAREDGEIRLLPHLPGVEPEDNLIVRAARLLQAESDCRLGADIHLDKRLPLGGGLGGGSSDAATTLLGLDTIWGIGLSLERLAELGLTLGADVPVFVHGRSAWAEGIGERLTPVALDTPWFVVIHPGVTVSTSAVFKAPQLTRHTPPITMARALQGGAASWSNDCEPTVRTLYPEVAHALDWLASRAAAMLTGTGACVFGRLGSEAQAEQLLVEVPEGWQAFKACGLNRSPLHVALGRCPSPPKATRHP</sequence>
<dbReference type="AlphaFoldDB" id="A0A1H7I8K6"/>
<dbReference type="NCBIfam" id="TIGR00154">
    <property type="entry name" value="ispE"/>
    <property type="match status" value="1"/>
</dbReference>
<name>A0A1H7I8K6_9GAMM</name>
<evidence type="ECO:0000313" key="14">
    <source>
        <dbReference type="Proteomes" id="UP000198807"/>
    </source>
</evidence>
<dbReference type="OrthoDB" id="9809438at2"/>
<comment type="similarity">
    <text evidence="1 10">Belongs to the GHMP kinase family. IspE subfamily.</text>
</comment>
<dbReference type="Proteomes" id="UP000198807">
    <property type="component" value="Unassembled WGS sequence"/>
</dbReference>
<evidence type="ECO:0000256" key="8">
    <source>
        <dbReference type="ARBA" id="ARBA00023229"/>
    </source>
</evidence>
<evidence type="ECO:0000256" key="10">
    <source>
        <dbReference type="HAMAP-Rule" id="MF_00061"/>
    </source>
</evidence>
<dbReference type="EC" id="2.7.1.148" evidence="2 10"/>
<evidence type="ECO:0000259" key="11">
    <source>
        <dbReference type="Pfam" id="PF00288"/>
    </source>
</evidence>
<dbReference type="GO" id="GO:0016114">
    <property type="term" value="P:terpenoid biosynthetic process"/>
    <property type="evidence" value="ECO:0007669"/>
    <property type="project" value="UniProtKB-UniRule"/>
</dbReference>
<comment type="pathway">
    <text evidence="10">Isoprenoid biosynthesis; isopentenyl diphosphate biosynthesis via DXP pathway; isopentenyl diphosphate from 1-deoxy-D-xylulose 5-phosphate: step 3/6.</text>
</comment>
<evidence type="ECO:0000256" key="6">
    <source>
        <dbReference type="ARBA" id="ARBA00022777"/>
    </source>
</evidence>
<dbReference type="InterPro" id="IPR004424">
    <property type="entry name" value="IspE"/>
</dbReference>
<dbReference type="RefSeq" id="WP_089710404.1">
    <property type="nucleotide sequence ID" value="NZ_FOBC01000003.1"/>
</dbReference>
<keyword evidence="7 10" id="KW-0067">ATP-binding</keyword>
<evidence type="ECO:0000256" key="7">
    <source>
        <dbReference type="ARBA" id="ARBA00022840"/>
    </source>
</evidence>
<evidence type="ECO:0000256" key="5">
    <source>
        <dbReference type="ARBA" id="ARBA00022741"/>
    </source>
</evidence>
<dbReference type="InterPro" id="IPR014721">
    <property type="entry name" value="Ribsml_uS5_D2-typ_fold_subgr"/>
</dbReference>
<dbReference type="SUPFAM" id="SSF55060">
    <property type="entry name" value="GHMP Kinase, C-terminal domain"/>
    <property type="match status" value="1"/>
</dbReference>
<dbReference type="InterPro" id="IPR036554">
    <property type="entry name" value="GHMP_kinase_C_sf"/>
</dbReference>
<reference evidence="14" key="1">
    <citation type="submission" date="2016-10" db="EMBL/GenBank/DDBJ databases">
        <authorList>
            <person name="Varghese N."/>
            <person name="Submissions S."/>
        </authorList>
    </citation>
    <scope>NUCLEOTIDE SEQUENCE [LARGE SCALE GENOMIC DNA]</scope>
    <source>
        <strain evidence="14">CGMCC 1.9150</strain>
    </source>
</reference>
<dbReference type="STRING" id="650850.SAMN04488129_10333"/>
<evidence type="ECO:0000313" key="13">
    <source>
        <dbReference type="EMBL" id="SEK57830.1"/>
    </source>
</evidence>
<feature type="binding site" evidence="10">
    <location>
        <begin position="101"/>
        <end position="111"/>
    </location>
    <ligand>
        <name>ATP</name>
        <dbReference type="ChEBI" id="CHEBI:30616"/>
    </ligand>
</feature>
<feature type="domain" description="GHMP kinase N-terminal" evidence="11">
    <location>
        <begin position="73"/>
        <end position="150"/>
    </location>
</feature>
<dbReference type="PANTHER" id="PTHR43527">
    <property type="entry name" value="4-DIPHOSPHOCYTIDYL-2-C-METHYL-D-ERYTHRITOL KINASE, CHLOROPLASTIC"/>
    <property type="match status" value="1"/>
</dbReference>
<evidence type="ECO:0000256" key="3">
    <source>
        <dbReference type="ARBA" id="ARBA00017473"/>
    </source>
</evidence>
<dbReference type="GO" id="GO:0005524">
    <property type="term" value="F:ATP binding"/>
    <property type="evidence" value="ECO:0007669"/>
    <property type="project" value="UniProtKB-UniRule"/>
</dbReference>
<dbReference type="SUPFAM" id="SSF54211">
    <property type="entry name" value="Ribosomal protein S5 domain 2-like"/>
    <property type="match status" value="1"/>
</dbReference>
<dbReference type="Pfam" id="PF08544">
    <property type="entry name" value="GHMP_kinases_C"/>
    <property type="match status" value="1"/>
</dbReference>
<comment type="catalytic activity">
    <reaction evidence="10">
        <text>4-CDP-2-C-methyl-D-erythritol + ATP = 4-CDP-2-C-methyl-D-erythritol 2-phosphate + ADP + H(+)</text>
        <dbReference type="Rhea" id="RHEA:18437"/>
        <dbReference type="ChEBI" id="CHEBI:15378"/>
        <dbReference type="ChEBI" id="CHEBI:30616"/>
        <dbReference type="ChEBI" id="CHEBI:57823"/>
        <dbReference type="ChEBI" id="CHEBI:57919"/>
        <dbReference type="ChEBI" id="CHEBI:456216"/>
        <dbReference type="EC" id="2.7.1.148"/>
    </reaction>
</comment>
<evidence type="ECO:0000256" key="2">
    <source>
        <dbReference type="ARBA" id="ARBA00012052"/>
    </source>
</evidence>
<comment type="function">
    <text evidence="10">Catalyzes the phosphorylation of the position 2 hydroxy group of 4-diphosphocytidyl-2C-methyl-D-erythritol.</text>
</comment>
<keyword evidence="8 10" id="KW-0414">Isoprene biosynthesis</keyword>
<dbReference type="Gene3D" id="3.30.230.10">
    <property type="match status" value="1"/>
</dbReference>
<dbReference type="InterPro" id="IPR020568">
    <property type="entry name" value="Ribosomal_Su5_D2-typ_SF"/>
</dbReference>
<gene>
    <name evidence="10" type="primary">ispE</name>
    <name evidence="13" type="ORF">SAMN04488129_10333</name>
</gene>
<evidence type="ECO:0000259" key="12">
    <source>
        <dbReference type="Pfam" id="PF08544"/>
    </source>
</evidence>
<feature type="domain" description="GHMP kinase C-terminal" evidence="12">
    <location>
        <begin position="210"/>
        <end position="270"/>
    </location>
</feature>
<proteinExistence type="inferred from homology"/>